<comment type="caution">
    <text evidence="2">The sequence shown here is derived from an EMBL/GenBank/DDBJ whole genome shotgun (WGS) entry which is preliminary data.</text>
</comment>
<evidence type="ECO:0000313" key="3">
    <source>
        <dbReference type="Proteomes" id="UP000297452"/>
    </source>
</evidence>
<reference evidence="2 3" key="1">
    <citation type="submission" date="2017-12" db="EMBL/GenBank/DDBJ databases">
        <title>Comparative genomics of Botrytis spp.</title>
        <authorList>
            <person name="Valero-Jimenez C.A."/>
            <person name="Tapia P."/>
            <person name="Veloso J."/>
            <person name="Silva-Moreno E."/>
            <person name="Staats M."/>
            <person name="Valdes J.H."/>
            <person name="Van Kan J.A.L."/>
        </authorList>
    </citation>
    <scope>NUCLEOTIDE SEQUENCE [LARGE SCALE GENOMIC DNA]</scope>
    <source>
        <strain evidence="2 3">MUCL2120</strain>
    </source>
</reference>
<feature type="region of interest" description="Disordered" evidence="1">
    <location>
        <begin position="231"/>
        <end position="250"/>
    </location>
</feature>
<organism evidence="2 3">
    <name type="scientific">Botryotinia narcissicola</name>
    <dbReference type="NCBI Taxonomy" id="278944"/>
    <lineage>
        <taxon>Eukaryota</taxon>
        <taxon>Fungi</taxon>
        <taxon>Dikarya</taxon>
        <taxon>Ascomycota</taxon>
        <taxon>Pezizomycotina</taxon>
        <taxon>Leotiomycetes</taxon>
        <taxon>Helotiales</taxon>
        <taxon>Sclerotiniaceae</taxon>
        <taxon>Botryotinia</taxon>
    </lineage>
</organism>
<dbReference type="Proteomes" id="UP000297452">
    <property type="component" value="Unassembled WGS sequence"/>
</dbReference>
<dbReference type="AlphaFoldDB" id="A0A4Z1JCT4"/>
<feature type="compositionally biased region" description="Basic residues" evidence="1">
    <location>
        <begin position="234"/>
        <end position="246"/>
    </location>
</feature>
<feature type="compositionally biased region" description="Polar residues" evidence="1">
    <location>
        <begin position="104"/>
        <end position="118"/>
    </location>
</feature>
<feature type="region of interest" description="Disordered" evidence="1">
    <location>
        <begin position="1"/>
        <end position="45"/>
    </location>
</feature>
<feature type="region of interest" description="Disordered" evidence="1">
    <location>
        <begin position="59"/>
        <end position="118"/>
    </location>
</feature>
<keyword evidence="3" id="KW-1185">Reference proteome</keyword>
<name>A0A4Z1JCT4_9HELO</name>
<proteinExistence type="predicted"/>
<protein>
    <submittedName>
        <fullName evidence="2">Uncharacterized protein</fullName>
    </submittedName>
</protein>
<accession>A0A4Z1JCT4</accession>
<sequence length="309" mass="34288">MFVPQWPSRKRERDDEDELSTSGFGAHRNKRHLANLPHRSSPHAKRQIAPAFALNHYTPAPPTITPADSDSERTPIIAEPTNSHYSWTSSSLTTTTQPHDDEQMNNSGTSFSSQMSEGPTYSDDFDMTDSGMHLAPGLFQPDSSISLANRIPTPIHISFSAYPRLDKPLHPILSEPNLTDETFIDRFRRGRRLPSPISEGEMSPSVIVNGINDMQMEVEPSFPSPEFEKGIPTPHKKGHTRSKHSLRNWNGSSGELIGNLDGVGTKKSFSMGYRADCDKCRNKVPGHFSHIITYLLTGYANAGTNIGIH</sequence>
<evidence type="ECO:0000256" key="1">
    <source>
        <dbReference type="SAM" id="MobiDB-lite"/>
    </source>
</evidence>
<dbReference type="OrthoDB" id="2446291at2759"/>
<feature type="compositionally biased region" description="Low complexity" evidence="1">
    <location>
        <begin position="81"/>
        <end position="96"/>
    </location>
</feature>
<dbReference type="EMBL" id="PQXJ01000050">
    <property type="protein sequence ID" value="TGO67003.1"/>
    <property type="molecule type" value="Genomic_DNA"/>
</dbReference>
<evidence type="ECO:0000313" key="2">
    <source>
        <dbReference type="EMBL" id="TGO67003.1"/>
    </source>
</evidence>
<gene>
    <name evidence="2" type="ORF">BOTNAR_0050g00260</name>
</gene>